<name>A0ABW2I8V6_9BURK</name>
<dbReference type="PROSITE" id="PS51891">
    <property type="entry name" value="CENP_V_GFA"/>
    <property type="match status" value="1"/>
</dbReference>
<protein>
    <submittedName>
        <fullName evidence="5">GFA family protein</fullName>
    </submittedName>
</protein>
<keyword evidence="2" id="KW-0479">Metal-binding</keyword>
<comment type="similarity">
    <text evidence="1">Belongs to the Gfa family.</text>
</comment>
<evidence type="ECO:0000259" key="4">
    <source>
        <dbReference type="PROSITE" id="PS51891"/>
    </source>
</evidence>
<keyword evidence="3" id="KW-0862">Zinc</keyword>
<dbReference type="Proteomes" id="UP001596542">
    <property type="component" value="Unassembled WGS sequence"/>
</dbReference>
<comment type="caution">
    <text evidence="5">The sequence shown here is derived from an EMBL/GenBank/DDBJ whole genome shotgun (WGS) entry which is preliminary data.</text>
</comment>
<evidence type="ECO:0000256" key="1">
    <source>
        <dbReference type="ARBA" id="ARBA00005495"/>
    </source>
</evidence>
<keyword evidence="6" id="KW-1185">Reference proteome</keyword>
<dbReference type="EMBL" id="JBHTBU010000001">
    <property type="protein sequence ID" value="MFC7287402.1"/>
    <property type="molecule type" value="Genomic_DNA"/>
</dbReference>
<organism evidence="5 6">
    <name type="scientific">Herminiimonas glaciei</name>
    <dbReference type="NCBI Taxonomy" id="523788"/>
    <lineage>
        <taxon>Bacteria</taxon>
        <taxon>Pseudomonadati</taxon>
        <taxon>Pseudomonadota</taxon>
        <taxon>Betaproteobacteria</taxon>
        <taxon>Burkholderiales</taxon>
        <taxon>Oxalobacteraceae</taxon>
        <taxon>Herminiimonas</taxon>
    </lineage>
</organism>
<dbReference type="InterPro" id="IPR011057">
    <property type="entry name" value="Mss4-like_sf"/>
</dbReference>
<feature type="domain" description="CENP-V/GFA" evidence="4">
    <location>
        <begin position="1"/>
        <end position="107"/>
    </location>
</feature>
<sequence>MNLDHVRSCDCSVCRRRGGLMHRVPFAALRLFTPMEDLTIYEWRSKTARDYFCPRCGVLSFRKPSKLSAREVALGMQTFEGWAVNVRCLEGVVLAEIPIRHISGSEL</sequence>
<dbReference type="PANTHER" id="PTHR28620:SF1">
    <property type="entry name" value="CENP-V_GFA DOMAIN-CONTAINING PROTEIN"/>
    <property type="match status" value="1"/>
</dbReference>
<dbReference type="InterPro" id="IPR052355">
    <property type="entry name" value="CENP-V-like"/>
</dbReference>
<dbReference type="Gene3D" id="2.170.150.70">
    <property type="match status" value="1"/>
</dbReference>
<evidence type="ECO:0000313" key="5">
    <source>
        <dbReference type="EMBL" id="MFC7287402.1"/>
    </source>
</evidence>
<dbReference type="RefSeq" id="WP_382270542.1">
    <property type="nucleotide sequence ID" value="NZ_JBHTBU010000001.1"/>
</dbReference>
<dbReference type="PANTHER" id="PTHR28620">
    <property type="entry name" value="CENTROMERE PROTEIN V"/>
    <property type="match status" value="1"/>
</dbReference>
<gene>
    <name evidence="5" type="ORF">ACFQPC_05065</name>
</gene>
<accession>A0ABW2I8V6</accession>
<reference evidence="6" key="1">
    <citation type="journal article" date="2019" name="Int. J. Syst. Evol. Microbiol.">
        <title>The Global Catalogue of Microorganisms (GCM) 10K type strain sequencing project: providing services to taxonomists for standard genome sequencing and annotation.</title>
        <authorList>
            <consortium name="The Broad Institute Genomics Platform"/>
            <consortium name="The Broad Institute Genome Sequencing Center for Infectious Disease"/>
            <person name="Wu L."/>
            <person name="Ma J."/>
        </authorList>
    </citation>
    <scope>NUCLEOTIDE SEQUENCE [LARGE SCALE GENOMIC DNA]</scope>
    <source>
        <strain evidence="6">KACC 12508</strain>
    </source>
</reference>
<dbReference type="InterPro" id="IPR006913">
    <property type="entry name" value="CENP-V/GFA"/>
</dbReference>
<dbReference type="SUPFAM" id="SSF51316">
    <property type="entry name" value="Mss4-like"/>
    <property type="match status" value="1"/>
</dbReference>
<evidence type="ECO:0000256" key="3">
    <source>
        <dbReference type="ARBA" id="ARBA00022833"/>
    </source>
</evidence>
<proteinExistence type="inferred from homology"/>
<evidence type="ECO:0000256" key="2">
    <source>
        <dbReference type="ARBA" id="ARBA00022723"/>
    </source>
</evidence>
<evidence type="ECO:0000313" key="6">
    <source>
        <dbReference type="Proteomes" id="UP001596542"/>
    </source>
</evidence>